<comment type="caution">
    <text evidence="1">The sequence shown here is derived from an EMBL/GenBank/DDBJ whole genome shotgun (WGS) entry which is preliminary data.</text>
</comment>
<dbReference type="HOGENOM" id="CLU_3149681_0_0_10"/>
<dbReference type="Proteomes" id="UP000004713">
    <property type="component" value="Unassembled WGS sequence"/>
</dbReference>
<reference evidence="1 2" key="1">
    <citation type="submission" date="2007-11" db="EMBL/GenBank/DDBJ databases">
        <title>Draft genome sequence of Bacteroides stercoris(ATCC 43183).</title>
        <authorList>
            <person name="Sudarsanam P."/>
            <person name="Ley R."/>
            <person name="Guruge J."/>
            <person name="Turnbaugh P.J."/>
            <person name="Mahowald M."/>
            <person name="Liep D."/>
            <person name="Gordon J."/>
        </authorList>
    </citation>
    <scope>NUCLEOTIDE SEQUENCE [LARGE SCALE GENOMIC DNA]</scope>
    <source>
        <strain evidence="1 2">ATCC 43183</strain>
    </source>
</reference>
<accession>B0NPI2</accession>
<evidence type="ECO:0000313" key="2">
    <source>
        <dbReference type="Proteomes" id="UP000004713"/>
    </source>
</evidence>
<reference evidence="1 2" key="2">
    <citation type="submission" date="2007-11" db="EMBL/GenBank/DDBJ databases">
        <authorList>
            <person name="Fulton L."/>
            <person name="Clifton S."/>
            <person name="Fulton B."/>
            <person name="Xu J."/>
            <person name="Minx P."/>
            <person name="Pepin K.H."/>
            <person name="Johnson M."/>
            <person name="Thiruvilangam P."/>
            <person name="Bhonagiri V."/>
            <person name="Nash W.E."/>
            <person name="Mardis E.R."/>
            <person name="Wilson R.K."/>
        </authorList>
    </citation>
    <scope>NUCLEOTIDE SEQUENCE [LARGE SCALE GENOMIC DNA]</scope>
    <source>
        <strain evidence="1 2">ATCC 43183</strain>
    </source>
</reference>
<dbReference type="AlphaFoldDB" id="B0NPI2"/>
<evidence type="ECO:0000313" key="1">
    <source>
        <dbReference type="EMBL" id="EDS15921.1"/>
    </source>
</evidence>
<sequence length="48" mass="5836">MVYLILRHKIDRSVSFLHETDCLLYYSKKRLVFLQRVLIHFAKSINVK</sequence>
<proteinExistence type="predicted"/>
<name>B0NPI2_BACSE</name>
<gene>
    <name evidence="1" type="ORF">BACSTE_01367</name>
</gene>
<organism evidence="1 2">
    <name type="scientific">Bacteroides stercoris ATCC 43183</name>
    <dbReference type="NCBI Taxonomy" id="449673"/>
    <lineage>
        <taxon>Bacteria</taxon>
        <taxon>Pseudomonadati</taxon>
        <taxon>Bacteroidota</taxon>
        <taxon>Bacteroidia</taxon>
        <taxon>Bacteroidales</taxon>
        <taxon>Bacteroidaceae</taxon>
        <taxon>Bacteroides</taxon>
    </lineage>
</organism>
<dbReference type="EMBL" id="ABFZ02000018">
    <property type="protein sequence ID" value="EDS15921.1"/>
    <property type="molecule type" value="Genomic_DNA"/>
</dbReference>
<protein>
    <submittedName>
        <fullName evidence="1">Uncharacterized protein</fullName>
    </submittedName>
</protein>